<accession>I2CAC3</accession>
<name>I2CAC3_BACAY</name>
<dbReference type="AlphaFoldDB" id="I2CAC3"/>
<reference evidence="1 2" key="1">
    <citation type="journal article" date="2012" name="J. Biotechnol.">
        <title>Genome sequence of the plant growth promoting strain Bacillus amyloliquefaciens subsp. plantarum B9601-Y2 and expression of mersacidin and other secondary metabolites.</title>
        <authorList>
            <person name="He P."/>
            <person name="Hao K."/>
            <person name="Blom J."/>
            <person name="Ruckert C."/>
            <person name="Vater J."/>
            <person name="Mao Z."/>
            <person name="Wu Y."/>
            <person name="Hou M."/>
            <person name="He P."/>
            <person name="He Y."/>
            <person name="Borriss R."/>
        </authorList>
    </citation>
    <scope>NUCLEOTIDE SEQUENCE [LARGE SCALE GENOMIC DNA]</scope>
    <source>
        <strain evidence="1">Y2</strain>
    </source>
</reference>
<evidence type="ECO:0000313" key="1">
    <source>
        <dbReference type="EMBL" id="AFJ63597.1"/>
    </source>
</evidence>
<dbReference type="HOGENOM" id="CLU_3431784_0_0_9"/>
<protein>
    <submittedName>
        <fullName evidence="1">Uncharacterized protein</fullName>
    </submittedName>
</protein>
<organism evidence="1 2">
    <name type="scientific">Bacillus amyloliquefaciens (strain Y2)</name>
    <name type="common">Bacillus amyloliquefaciens subsp. plantarum (strain B9601-Y2)</name>
    <dbReference type="NCBI Taxonomy" id="1155777"/>
    <lineage>
        <taxon>Bacteria</taxon>
        <taxon>Bacillati</taxon>
        <taxon>Bacillota</taxon>
        <taxon>Bacilli</taxon>
        <taxon>Bacillales</taxon>
        <taxon>Bacillaceae</taxon>
        <taxon>Bacillus</taxon>
        <taxon>Bacillus amyloliquefaciens group</taxon>
    </lineage>
</organism>
<proteinExistence type="predicted"/>
<dbReference type="KEGG" id="bqy:MUS_3733"/>
<dbReference type="EMBL" id="CP003332">
    <property type="protein sequence ID" value="AFJ63597.1"/>
    <property type="molecule type" value="Genomic_DNA"/>
</dbReference>
<gene>
    <name evidence="1" type="ORF">MUS_3733</name>
</gene>
<dbReference type="Proteomes" id="UP000002878">
    <property type="component" value="Chromosome"/>
</dbReference>
<evidence type="ECO:0000313" key="2">
    <source>
        <dbReference type="Proteomes" id="UP000002878"/>
    </source>
</evidence>
<sequence>MEMIRASIHIGHSGSQY</sequence>